<reference evidence="2 3" key="1">
    <citation type="journal article" date="2021" name="BMC Biol.">
        <title>Horizontally acquired antibacterial genes associated with adaptive radiation of ladybird beetles.</title>
        <authorList>
            <person name="Li H.S."/>
            <person name="Tang X.F."/>
            <person name="Huang Y.H."/>
            <person name="Xu Z.Y."/>
            <person name="Chen M.L."/>
            <person name="Du X.Y."/>
            <person name="Qiu B.Y."/>
            <person name="Chen P.T."/>
            <person name="Zhang W."/>
            <person name="Slipinski A."/>
            <person name="Escalona H.E."/>
            <person name="Waterhouse R.M."/>
            <person name="Zwick A."/>
            <person name="Pang H."/>
        </authorList>
    </citation>
    <scope>NUCLEOTIDE SEQUENCE [LARGE SCALE GENOMIC DNA]</scope>
    <source>
        <strain evidence="2">SYSU2018</strain>
    </source>
</reference>
<keyword evidence="1" id="KW-0812">Transmembrane</keyword>
<dbReference type="EMBL" id="JABFTP020000083">
    <property type="protein sequence ID" value="KAL3274800.1"/>
    <property type="molecule type" value="Genomic_DNA"/>
</dbReference>
<evidence type="ECO:0000256" key="1">
    <source>
        <dbReference type="SAM" id="Phobius"/>
    </source>
</evidence>
<dbReference type="PANTHER" id="PTHR34441:SF1">
    <property type="entry name" value="MOTILE SPERM DOMAIN-CONTAINING 1"/>
    <property type="match status" value="1"/>
</dbReference>
<organism evidence="2 3">
    <name type="scientific">Cryptolaemus montrouzieri</name>
    <dbReference type="NCBI Taxonomy" id="559131"/>
    <lineage>
        <taxon>Eukaryota</taxon>
        <taxon>Metazoa</taxon>
        <taxon>Ecdysozoa</taxon>
        <taxon>Arthropoda</taxon>
        <taxon>Hexapoda</taxon>
        <taxon>Insecta</taxon>
        <taxon>Pterygota</taxon>
        <taxon>Neoptera</taxon>
        <taxon>Endopterygota</taxon>
        <taxon>Coleoptera</taxon>
        <taxon>Polyphaga</taxon>
        <taxon>Cucujiformia</taxon>
        <taxon>Coccinelloidea</taxon>
        <taxon>Coccinellidae</taxon>
        <taxon>Scymninae</taxon>
        <taxon>Scymnini</taxon>
        <taxon>Cryptolaemus</taxon>
    </lineage>
</organism>
<dbReference type="AlphaFoldDB" id="A0ABD2N7N4"/>
<dbReference type="PANTHER" id="PTHR34441">
    <property type="entry name" value="MOTILE SPERM DOMAIN-CONTAINING PROTEIN 1"/>
    <property type="match status" value="1"/>
</dbReference>
<accession>A0ABD2N7N4</accession>
<feature type="non-terminal residue" evidence="2">
    <location>
        <position position="1"/>
    </location>
</feature>
<comment type="caution">
    <text evidence="2">The sequence shown here is derived from an EMBL/GenBank/DDBJ whole genome shotgun (WGS) entry which is preliminary data.</text>
</comment>
<dbReference type="InterPro" id="IPR039283">
    <property type="entry name" value="MOSPD1/3"/>
</dbReference>
<gene>
    <name evidence="2" type="ORF">HHI36_019584</name>
</gene>
<evidence type="ECO:0000313" key="3">
    <source>
        <dbReference type="Proteomes" id="UP001516400"/>
    </source>
</evidence>
<dbReference type="Proteomes" id="UP001516400">
    <property type="component" value="Unassembled WGS sequence"/>
</dbReference>
<keyword evidence="1" id="KW-1133">Transmembrane helix</keyword>
<proteinExistence type="predicted"/>
<keyword evidence="1" id="KW-0472">Membrane</keyword>
<protein>
    <recommendedName>
        <fullName evidence="4">NADH dehydrogenase subunit 5</fullName>
    </recommendedName>
</protein>
<evidence type="ECO:0000313" key="2">
    <source>
        <dbReference type="EMBL" id="KAL3274800.1"/>
    </source>
</evidence>
<sequence length="68" mass="7357">SPVTGPSSLYLILAVGLIAIVILCLPTAKETIETSNLNIPLYLHMSVQIKLFCAFILGMITLVLMKVI</sequence>
<feature type="transmembrane region" description="Helical" evidence="1">
    <location>
        <begin position="48"/>
        <end position="65"/>
    </location>
</feature>
<evidence type="ECO:0008006" key="4">
    <source>
        <dbReference type="Google" id="ProtNLM"/>
    </source>
</evidence>
<feature type="transmembrane region" description="Helical" evidence="1">
    <location>
        <begin position="9"/>
        <end position="28"/>
    </location>
</feature>
<keyword evidence="3" id="KW-1185">Reference proteome</keyword>
<name>A0ABD2N7N4_9CUCU</name>